<dbReference type="HAMAP" id="MF_00965">
    <property type="entry name" value="DEAD_helicase_DbpA"/>
    <property type="match status" value="1"/>
</dbReference>
<dbReference type="GO" id="GO:0016887">
    <property type="term" value="F:ATP hydrolysis activity"/>
    <property type="evidence" value="ECO:0007669"/>
    <property type="project" value="RHEA"/>
</dbReference>
<evidence type="ECO:0000259" key="9">
    <source>
        <dbReference type="PROSITE" id="PS51195"/>
    </source>
</evidence>
<dbReference type="InterPro" id="IPR005580">
    <property type="entry name" value="DbpA/CsdA_RNA-bd_dom"/>
</dbReference>
<evidence type="ECO:0000256" key="3">
    <source>
        <dbReference type="ARBA" id="ARBA00022806"/>
    </source>
</evidence>
<dbReference type="Pfam" id="PF00270">
    <property type="entry name" value="DEAD"/>
    <property type="match status" value="1"/>
</dbReference>
<dbReference type="InterPro" id="IPR027417">
    <property type="entry name" value="P-loop_NTPase"/>
</dbReference>
<comment type="similarity">
    <text evidence="5">Belongs to the DEAD box helicase family. DbpA subfamily.</text>
</comment>
<comment type="caution">
    <text evidence="10">The sequence shown here is derived from an EMBL/GenBank/DDBJ whole genome shotgun (WGS) entry which is preliminary data.</text>
</comment>
<dbReference type="PROSITE" id="PS51194">
    <property type="entry name" value="HELICASE_CTER"/>
    <property type="match status" value="1"/>
</dbReference>
<evidence type="ECO:0000256" key="6">
    <source>
        <dbReference type="PROSITE-ProRule" id="PRU00552"/>
    </source>
</evidence>
<dbReference type="InterPro" id="IPR011545">
    <property type="entry name" value="DEAD/DEAH_box_helicase_dom"/>
</dbReference>
<feature type="domain" description="DEAD-box RNA helicase Q" evidence="9">
    <location>
        <begin position="3"/>
        <end position="31"/>
    </location>
</feature>
<dbReference type="InterPro" id="IPR012677">
    <property type="entry name" value="Nucleotide-bd_a/b_plait_sf"/>
</dbReference>
<evidence type="ECO:0000313" key="11">
    <source>
        <dbReference type="Proteomes" id="UP000093482"/>
    </source>
</evidence>
<keyword evidence="5" id="KW-0963">Cytoplasm</keyword>
<evidence type="ECO:0000256" key="4">
    <source>
        <dbReference type="ARBA" id="ARBA00022840"/>
    </source>
</evidence>
<sequence>MRNGMKQFELSAPIMRALHDLQYSEPTPVQQEVIPHVLDGRDVRARAQTGSGKTAAYVIPLCERIVWEENKPQVLVLTPTRELAVQVQEDFTAIGRFKRIKAAAVYGKQPIRYQIGELRQKTHVVVGTPGRVQDHIDRGTLKLDEIRYVVLDEADEMLNMGFIDQVQGILANLPKERVTMLFSATFPDAVTRLANKFLNAPVQIEIESQGFTAQNIEHMWMNVVEDEKNRTLHRVLVKQNPDSCILFCRTKDRVDALYDYLDEYGYSCDLLHGGMNQQDRLDVIRDFKRGEFRYLVATDVAARGLDIEEVSLIVNFDIPLELEAYVHRTGRTGRAGNKGTAITFVTPHENRFLAQIEEFIGFTISQHDAPASYTNEEEDAFEEKKRTLPPRRKLKTEAVNEGILKLYFNGGKKKKLRAIDFVGTLCRIDGIDASDIGIISIQETCTYIDILNGKGDRVMKAMKNTTVKGKTLKVHKAKK</sequence>
<evidence type="ECO:0000256" key="2">
    <source>
        <dbReference type="ARBA" id="ARBA00022801"/>
    </source>
</evidence>
<dbReference type="OrthoDB" id="9805696at2"/>
<dbReference type="InterPro" id="IPR014001">
    <property type="entry name" value="Helicase_ATP-bd"/>
</dbReference>
<dbReference type="Proteomes" id="UP000093482">
    <property type="component" value="Unassembled WGS sequence"/>
</dbReference>
<dbReference type="PANTHER" id="PTHR47959:SF1">
    <property type="entry name" value="ATP-DEPENDENT RNA HELICASE DBPA"/>
    <property type="match status" value="1"/>
</dbReference>
<protein>
    <recommendedName>
        <fullName evidence="5">ATP-dependent RNA helicase DbpA</fullName>
        <ecNumber evidence="5">3.6.4.13</ecNumber>
    </recommendedName>
</protein>
<keyword evidence="1 5" id="KW-0547">Nucleotide-binding</keyword>
<dbReference type="SMART" id="SM00490">
    <property type="entry name" value="HELICc"/>
    <property type="match status" value="1"/>
</dbReference>
<evidence type="ECO:0000259" key="7">
    <source>
        <dbReference type="PROSITE" id="PS51192"/>
    </source>
</evidence>
<feature type="domain" description="Helicase C-terminal" evidence="8">
    <location>
        <begin position="231"/>
        <end position="377"/>
    </location>
</feature>
<comment type="function">
    <text evidence="5">DEAD-box RNA helicase involved in the assembly of the 50S ribosomal subunit. Has an RNA-dependent ATPase activity, which is specific for 23S rRNA, and a 3' to 5' RNA helicase activity that uses the energy of ATP hydrolysis to destabilize and unwind short rRNA duplexes.</text>
</comment>
<accession>A0A1C0YVS4</accession>
<dbReference type="Pfam" id="PF03880">
    <property type="entry name" value="DbpA"/>
    <property type="match status" value="1"/>
</dbReference>
<keyword evidence="5" id="KW-0690">Ribosome biogenesis</keyword>
<name>A0A1C0YVS4_9BACL</name>
<evidence type="ECO:0000256" key="1">
    <source>
        <dbReference type="ARBA" id="ARBA00022741"/>
    </source>
</evidence>
<dbReference type="PANTHER" id="PTHR47959">
    <property type="entry name" value="ATP-DEPENDENT RNA HELICASE RHLE-RELATED"/>
    <property type="match status" value="1"/>
</dbReference>
<evidence type="ECO:0000256" key="5">
    <source>
        <dbReference type="HAMAP-Rule" id="MF_00965"/>
    </source>
</evidence>
<dbReference type="EMBL" id="MATO01000030">
    <property type="protein sequence ID" value="OCS91258.1"/>
    <property type="molecule type" value="Genomic_DNA"/>
</dbReference>
<dbReference type="InterPro" id="IPR000629">
    <property type="entry name" value="RNA-helicase_DEAD-box_CS"/>
</dbReference>
<evidence type="ECO:0000313" key="10">
    <source>
        <dbReference type="EMBL" id="OCS91258.1"/>
    </source>
</evidence>
<feature type="region of interest" description="Involved in 23S rRNA binding" evidence="5">
    <location>
        <begin position="404"/>
        <end position="479"/>
    </location>
</feature>
<keyword evidence="3 5" id="KW-0347">Helicase</keyword>
<feature type="short sequence motif" description="Q motif" evidence="6">
    <location>
        <begin position="3"/>
        <end position="31"/>
    </location>
</feature>
<feature type="domain" description="Helicase ATP-binding" evidence="7">
    <location>
        <begin position="34"/>
        <end position="204"/>
    </location>
</feature>
<dbReference type="AlphaFoldDB" id="A0A1C0YVS4"/>
<dbReference type="InterPro" id="IPR050079">
    <property type="entry name" value="DEAD_box_RNA_helicase"/>
</dbReference>
<comment type="subcellular location">
    <subcellularLocation>
        <location evidence="5">Cytoplasm</location>
    </subcellularLocation>
</comment>
<comment type="catalytic activity">
    <reaction evidence="5">
        <text>ATP + H2O = ADP + phosphate + H(+)</text>
        <dbReference type="Rhea" id="RHEA:13065"/>
        <dbReference type="ChEBI" id="CHEBI:15377"/>
        <dbReference type="ChEBI" id="CHEBI:15378"/>
        <dbReference type="ChEBI" id="CHEBI:30616"/>
        <dbReference type="ChEBI" id="CHEBI:43474"/>
        <dbReference type="ChEBI" id="CHEBI:456216"/>
        <dbReference type="EC" id="3.6.4.13"/>
    </reaction>
</comment>
<dbReference type="Pfam" id="PF00271">
    <property type="entry name" value="Helicase_C"/>
    <property type="match status" value="1"/>
</dbReference>
<dbReference type="CDD" id="cd18787">
    <property type="entry name" value="SF2_C_DEAD"/>
    <property type="match status" value="1"/>
</dbReference>
<keyword evidence="2 5" id="KW-0378">Hydrolase</keyword>
<dbReference type="Gene3D" id="3.30.70.330">
    <property type="match status" value="1"/>
</dbReference>
<comment type="domain">
    <text evidence="5">Contains an N-terminal domain that binds non-specifically to RNA and a C-terminal domain that binds specifically and tightly to hairpin 92 of 23S rRNA.</text>
</comment>
<dbReference type="GO" id="GO:0003723">
    <property type="term" value="F:RNA binding"/>
    <property type="evidence" value="ECO:0007669"/>
    <property type="project" value="UniProtKB-UniRule"/>
</dbReference>
<dbReference type="SMART" id="SM00487">
    <property type="entry name" value="DEXDc"/>
    <property type="match status" value="1"/>
</dbReference>
<dbReference type="InterPro" id="IPR044742">
    <property type="entry name" value="DEAD/DEAH_RhlB"/>
</dbReference>
<dbReference type="GO" id="GO:0000027">
    <property type="term" value="P:ribosomal large subunit assembly"/>
    <property type="evidence" value="ECO:0007669"/>
    <property type="project" value="UniProtKB-UniRule"/>
</dbReference>
<dbReference type="InterPro" id="IPR001650">
    <property type="entry name" value="Helicase_C-like"/>
</dbReference>
<dbReference type="GO" id="GO:0034458">
    <property type="term" value="F:3'-5' RNA helicase activity"/>
    <property type="evidence" value="ECO:0007669"/>
    <property type="project" value="UniProtKB-UniRule"/>
</dbReference>
<dbReference type="GO" id="GO:0005524">
    <property type="term" value="F:ATP binding"/>
    <property type="evidence" value="ECO:0007669"/>
    <property type="project" value="UniProtKB-UniRule"/>
</dbReference>
<keyword evidence="5" id="KW-0694">RNA-binding</keyword>
<dbReference type="EC" id="3.6.4.13" evidence="5"/>
<dbReference type="PROSITE" id="PS00039">
    <property type="entry name" value="DEAD_ATP_HELICASE"/>
    <property type="match status" value="1"/>
</dbReference>
<evidence type="ECO:0000259" key="8">
    <source>
        <dbReference type="PROSITE" id="PS51194"/>
    </source>
</evidence>
<dbReference type="CDD" id="cd00268">
    <property type="entry name" value="DEADc"/>
    <property type="match status" value="1"/>
</dbReference>
<dbReference type="InterPro" id="IPR014014">
    <property type="entry name" value="RNA_helicase_DEAD_Q_motif"/>
</dbReference>
<dbReference type="CDD" id="cd12500">
    <property type="entry name" value="RRM_BsYxiN_like"/>
    <property type="match status" value="1"/>
</dbReference>
<dbReference type="GO" id="GO:0005829">
    <property type="term" value="C:cytosol"/>
    <property type="evidence" value="ECO:0007669"/>
    <property type="project" value="TreeGrafter"/>
</dbReference>
<organism evidence="10 11">
    <name type="scientific">Caryophanon latum</name>
    <dbReference type="NCBI Taxonomy" id="33977"/>
    <lineage>
        <taxon>Bacteria</taxon>
        <taxon>Bacillati</taxon>
        <taxon>Bacillota</taxon>
        <taxon>Bacilli</taxon>
        <taxon>Bacillales</taxon>
        <taxon>Caryophanaceae</taxon>
        <taxon>Caryophanon</taxon>
    </lineage>
</organism>
<gene>
    <name evidence="5" type="primary">dbpA</name>
    <name evidence="10" type="ORF">A6K76_09620</name>
</gene>
<dbReference type="SUPFAM" id="SSF52540">
    <property type="entry name" value="P-loop containing nucleoside triphosphate hydrolases"/>
    <property type="match status" value="1"/>
</dbReference>
<proteinExistence type="inferred from homology"/>
<dbReference type="PROSITE" id="PS51195">
    <property type="entry name" value="Q_MOTIF"/>
    <property type="match status" value="1"/>
</dbReference>
<dbReference type="PROSITE" id="PS51192">
    <property type="entry name" value="HELICASE_ATP_BIND_1"/>
    <property type="match status" value="1"/>
</dbReference>
<keyword evidence="4 5" id="KW-0067">ATP-binding</keyword>
<dbReference type="Gene3D" id="3.40.50.300">
    <property type="entry name" value="P-loop containing nucleotide triphosphate hydrolases"/>
    <property type="match status" value="2"/>
</dbReference>
<dbReference type="InterPro" id="IPR028619">
    <property type="entry name" value="DEAD_helicase_DbpA"/>
</dbReference>
<reference evidence="10 11" key="1">
    <citation type="submission" date="2016-07" db="EMBL/GenBank/DDBJ databases">
        <title>Caryophanon latum genome sequencing.</title>
        <authorList>
            <person name="Verma A."/>
            <person name="Pal Y."/>
            <person name="Krishnamurthi S."/>
        </authorList>
    </citation>
    <scope>NUCLEOTIDE SEQUENCE [LARGE SCALE GENOMIC DNA]</scope>
    <source>
        <strain evidence="10 11">DSM 14151</strain>
    </source>
</reference>
<keyword evidence="11" id="KW-1185">Reference proteome</keyword>